<dbReference type="OrthoDB" id="10000533at2759"/>
<dbReference type="SUPFAM" id="SSF51735">
    <property type="entry name" value="NAD(P)-binding Rossmann-fold domains"/>
    <property type="match status" value="1"/>
</dbReference>
<dbReference type="GO" id="GO:0016491">
    <property type="term" value="F:oxidoreductase activity"/>
    <property type="evidence" value="ECO:0007669"/>
    <property type="project" value="UniProtKB-KW"/>
</dbReference>
<protein>
    <submittedName>
        <fullName evidence="5">NAD(P)-binding protein</fullName>
    </submittedName>
</protein>
<keyword evidence="2" id="KW-0521">NADP</keyword>
<sequence length="319" mass="35304">MVKIAIAGGTGNVAQEIIDVLVATKKHSILIFTRRDIPVGDKDSAIMWIKTTYEDVIELAETLQGVHVVLSFISPHLDQEKAATVQKNLIDASVQAGVKRFAPSEWASAGLEHLSWYAYKASTRQYLEDINKNTKVLEYSLFQPGLFANYLTRPYKSAKHVKAIDMPFDFFNRRALVRDGGDGDVITLTTVKDLVNVVARAVEFEGEWPIEGGIQGAQISIGRLVALGEEIRGRAFTVDKMKADELERGTWKSSWVPKIDHPSIPPEYVEAASKTIVAGILLAIGARAFESGDAWNRLLPDYDFADAEAFLKQAWDGKP</sequence>
<evidence type="ECO:0000256" key="2">
    <source>
        <dbReference type="ARBA" id="ARBA00022857"/>
    </source>
</evidence>
<dbReference type="InterPro" id="IPR051609">
    <property type="entry name" value="NmrA/Isoflavone_reductase-like"/>
</dbReference>
<dbReference type="AlphaFoldDB" id="A0A6A5SI14"/>
<gene>
    <name evidence="5" type="ORF">EJ02DRAFT_352547</name>
</gene>
<organism evidence="5 6">
    <name type="scientific">Clathrospora elynae</name>
    <dbReference type="NCBI Taxonomy" id="706981"/>
    <lineage>
        <taxon>Eukaryota</taxon>
        <taxon>Fungi</taxon>
        <taxon>Dikarya</taxon>
        <taxon>Ascomycota</taxon>
        <taxon>Pezizomycotina</taxon>
        <taxon>Dothideomycetes</taxon>
        <taxon>Pleosporomycetidae</taxon>
        <taxon>Pleosporales</taxon>
        <taxon>Diademaceae</taxon>
        <taxon>Clathrospora</taxon>
    </lineage>
</organism>
<feature type="domain" description="NmrA-like" evidence="4">
    <location>
        <begin position="3"/>
        <end position="162"/>
    </location>
</feature>
<dbReference type="PANTHER" id="PTHR47706">
    <property type="entry name" value="NMRA-LIKE FAMILY PROTEIN"/>
    <property type="match status" value="1"/>
</dbReference>
<reference evidence="5" key="1">
    <citation type="journal article" date="2020" name="Stud. Mycol.">
        <title>101 Dothideomycetes genomes: a test case for predicting lifestyles and emergence of pathogens.</title>
        <authorList>
            <person name="Haridas S."/>
            <person name="Albert R."/>
            <person name="Binder M."/>
            <person name="Bloem J."/>
            <person name="Labutti K."/>
            <person name="Salamov A."/>
            <person name="Andreopoulos B."/>
            <person name="Baker S."/>
            <person name="Barry K."/>
            <person name="Bills G."/>
            <person name="Bluhm B."/>
            <person name="Cannon C."/>
            <person name="Castanera R."/>
            <person name="Culley D."/>
            <person name="Daum C."/>
            <person name="Ezra D."/>
            <person name="Gonzalez J."/>
            <person name="Henrissat B."/>
            <person name="Kuo A."/>
            <person name="Liang C."/>
            <person name="Lipzen A."/>
            <person name="Lutzoni F."/>
            <person name="Magnuson J."/>
            <person name="Mondo S."/>
            <person name="Nolan M."/>
            <person name="Ohm R."/>
            <person name="Pangilinan J."/>
            <person name="Park H.-J."/>
            <person name="Ramirez L."/>
            <person name="Alfaro M."/>
            <person name="Sun H."/>
            <person name="Tritt A."/>
            <person name="Yoshinaga Y."/>
            <person name="Zwiers L.-H."/>
            <person name="Turgeon B."/>
            <person name="Goodwin S."/>
            <person name="Spatafora J."/>
            <person name="Crous P."/>
            <person name="Grigoriev I."/>
        </authorList>
    </citation>
    <scope>NUCLEOTIDE SEQUENCE</scope>
    <source>
        <strain evidence="5">CBS 161.51</strain>
    </source>
</reference>
<dbReference type="PANTHER" id="PTHR47706:SF4">
    <property type="entry name" value="NMRA-LIKE DOMAIN-CONTAINING PROTEIN"/>
    <property type="match status" value="1"/>
</dbReference>
<evidence type="ECO:0000259" key="4">
    <source>
        <dbReference type="Pfam" id="PF05368"/>
    </source>
</evidence>
<dbReference type="Pfam" id="PF05368">
    <property type="entry name" value="NmrA"/>
    <property type="match status" value="1"/>
</dbReference>
<evidence type="ECO:0000313" key="6">
    <source>
        <dbReference type="Proteomes" id="UP000800038"/>
    </source>
</evidence>
<dbReference type="EMBL" id="ML976084">
    <property type="protein sequence ID" value="KAF1939324.1"/>
    <property type="molecule type" value="Genomic_DNA"/>
</dbReference>
<dbReference type="InterPro" id="IPR036291">
    <property type="entry name" value="NAD(P)-bd_dom_sf"/>
</dbReference>
<dbReference type="Proteomes" id="UP000800038">
    <property type="component" value="Unassembled WGS sequence"/>
</dbReference>
<dbReference type="Gene3D" id="3.40.50.720">
    <property type="entry name" value="NAD(P)-binding Rossmann-like Domain"/>
    <property type="match status" value="1"/>
</dbReference>
<name>A0A6A5SI14_9PLEO</name>
<accession>A0A6A5SI14</accession>
<evidence type="ECO:0000256" key="1">
    <source>
        <dbReference type="ARBA" id="ARBA00005725"/>
    </source>
</evidence>
<evidence type="ECO:0000256" key="3">
    <source>
        <dbReference type="ARBA" id="ARBA00023002"/>
    </source>
</evidence>
<keyword evidence="3" id="KW-0560">Oxidoreductase</keyword>
<keyword evidence="6" id="KW-1185">Reference proteome</keyword>
<comment type="similarity">
    <text evidence="1">Belongs to the NmrA-type oxidoreductase family. Isoflavone reductase subfamily.</text>
</comment>
<proteinExistence type="inferred from homology"/>
<evidence type="ECO:0000313" key="5">
    <source>
        <dbReference type="EMBL" id="KAF1939324.1"/>
    </source>
</evidence>
<dbReference type="InterPro" id="IPR008030">
    <property type="entry name" value="NmrA-like"/>
</dbReference>